<keyword evidence="10" id="KW-0443">Lipid metabolism</keyword>
<dbReference type="GO" id="GO:0008654">
    <property type="term" value="P:phospholipid biosynthetic process"/>
    <property type="evidence" value="ECO:0007669"/>
    <property type="project" value="UniProtKB-KW"/>
</dbReference>
<comment type="similarity">
    <text evidence="2">Belongs to the diacylglycerol/lipid kinase family.</text>
</comment>
<evidence type="ECO:0000256" key="5">
    <source>
        <dbReference type="ARBA" id="ARBA00022723"/>
    </source>
</evidence>
<reference evidence="14 17" key="1">
    <citation type="submission" date="2015-09" db="EMBL/GenBank/DDBJ databases">
        <authorList>
            <consortium name="Pathogen Informatics"/>
        </authorList>
    </citation>
    <scope>NUCLEOTIDE SEQUENCE [LARGE SCALE GENOMIC DNA]</scope>
    <source>
        <strain evidence="14 17">2789STDY5834939</strain>
    </source>
</reference>
<dbReference type="EMBL" id="CZBE01000037">
    <property type="protein sequence ID" value="CUQ21827.1"/>
    <property type="molecule type" value="Genomic_DNA"/>
</dbReference>
<evidence type="ECO:0000313" key="17">
    <source>
        <dbReference type="Proteomes" id="UP000095765"/>
    </source>
</evidence>
<dbReference type="EMBL" id="NFKP01000027">
    <property type="protein sequence ID" value="OUP67738.1"/>
    <property type="molecule type" value="Genomic_DNA"/>
</dbReference>
<evidence type="ECO:0000256" key="10">
    <source>
        <dbReference type="ARBA" id="ARBA00023098"/>
    </source>
</evidence>
<dbReference type="RefSeq" id="WP_006874762.1">
    <property type="nucleotide sequence ID" value="NZ_CABIWA010000019.1"/>
</dbReference>
<dbReference type="PANTHER" id="PTHR12358">
    <property type="entry name" value="SPHINGOSINE KINASE"/>
    <property type="match status" value="1"/>
</dbReference>
<dbReference type="Pfam" id="PF19279">
    <property type="entry name" value="YegS_C"/>
    <property type="match status" value="1"/>
</dbReference>
<sequence>MKKLLFAINPHAGKGEIKTKALEVIDLFVHDGYEVTVHTTQRRREITHLLAGRAALYDLIVCCGGDGTLNETIDGLMRCAQRPPLGYIPAGTVNDFASSLGISKNILQAAHTILQGVPFACDIGSFGARYFSYIAAFGAFTDVAYQTPQQSKNMLGRAAYFLEGIRRLPSIHPYHMKLTHDSGEIEGDFLFGMVSNALSVGGFKLRSPEIRMNDGLLELLLVRDPKNAAEATAIIGAVLGRDFSSPYITTLRTKQLSISAAEAVPWTLDGEFGGKVETVQIENHHAAITVLTNPSPPAP</sequence>
<dbReference type="Proteomes" id="UP000196386">
    <property type="component" value="Unassembled WGS sequence"/>
</dbReference>
<keyword evidence="7 14" id="KW-0418">Kinase</keyword>
<keyword evidence="11" id="KW-0594">Phospholipid biosynthesis</keyword>
<dbReference type="SMART" id="SM00046">
    <property type="entry name" value="DAGKc"/>
    <property type="match status" value="1"/>
</dbReference>
<reference evidence="16 19" key="4">
    <citation type="submission" date="2018-08" db="EMBL/GenBank/DDBJ databases">
        <title>A genome reference for cultivated species of the human gut microbiota.</title>
        <authorList>
            <person name="Zou Y."/>
            <person name="Xue W."/>
            <person name="Luo G."/>
        </authorList>
    </citation>
    <scope>NUCLEOTIDE SEQUENCE [LARGE SCALE GENOMIC DNA]</scope>
    <source>
        <strain evidence="16 19">TF05-12AC</strain>
    </source>
</reference>
<dbReference type="PROSITE" id="PS50146">
    <property type="entry name" value="DAGK"/>
    <property type="match status" value="1"/>
</dbReference>
<dbReference type="InterPro" id="IPR001206">
    <property type="entry name" value="Diacylglycerol_kinase_cat_dom"/>
</dbReference>
<name>A0A174UP33_9FIRM</name>
<proteinExistence type="inferred from homology"/>
<evidence type="ECO:0000256" key="9">
    <source>
        <dbReference type="ARBA" id="ARBA00022842"/>
    </source>
</evidence>
<dbReference type="Proteomes" id="UP000260828">
    <property type="component" value="Unassembled WGS sequence"/>
</dbReference>
<dbReference type="GO" id="GO:0005886">
    <property type="term" value="C:plasma membrane"/>
    <property type="evidence" value="ECO:0007669"/>
    <property type="project" value="TreeGrafter"/>
</dbReference>
<dbReference type="InterPro" id="IPR050187">
    <property type="entry name" value="Lipid_Phosphate_FormReg"/>
</dbReference>
<evidence type="ECO:0000256" key="8">
    <source>
        <dbReference type="ARBA" id="ARBA00022840"/>
    </source>
</evidence>
<dbReference type="EMBL" id="QVME01000015">
    <property type="protein sequence ID" value="RGE64696.1"/>
    <property type="molecule type" value="Genomic_DNA"/>
</dbReference>
<dbReference type="InterPro" id="IPR017438">
    <property type="entry name" value="ATP-NAD_kinase_N"/>
</dbReference>
<dbReference type="OrthoDB" id="142078at2"/>
<gene>
    <name evidence="14" type="primary">dagK</name>
    <name evidence="15" type="ORF">B5F11_16740</name>
    <name evidence="16" type="ORF">DXC40_17610</name>
    <name evidence="14" type="ORF">ERS852551_03586</name>
</gene>
<organism evidence="14 17">
    <name type="scientific">Anaerotruncus colihominis</name>
    <dbReference type="NCBI Taxonomy" id="169435"/>
    <lineage>
        <taxon>Bacteria</taxon>
        <taxon>Bacillati</taxon>
        <taxon>Bacillota</taxon>
        <taxon>Clostridia</taxon>
        <taxon>Eubacteriales</taxon>
        <taxon>Oscillospiraceae</taxon>
        <taxon>Anaerotruncus</taxon>
    </lineage>
</organism>
<keyword evidence="12" id="KW-1208">Phospholipid metabolism</keyword>
<keyword evidence="6" id="KW-0547">Nucleotide-binding</keyword>
<keyword evidence="4 14" id="KW-0808">Transferase</keyword>
<dbReference type="InterPro" id="IPR016064">
    <property type="entry name" value="NAD/diacylglycerol_kinase_sf"/>
</dbReference>
<evidence type="ECO:0000313" key="16">
    <source>
        <dbReference type="EMBL" id="RGE64696.1"/>
    </source>
</evidence>
<dbReference type="GO" id="GO:0046872">
    <property type="term" value="F:metal ion binding"/>
    <property type="evidence" value="ECO:0007669"/>
    <property type="project" value="UniProtKB-KW"/>
</dbReference>
<dbReference type="Gene3D" id="2.60.200.40">
    <property type="match status" value="1"/>
</dbReference>
<dbReference type="Gene3D" id="3.40.50.10330">
    <property type="entry name" value="Probable inorganic polyphosphate/atp-NAD kinase, domain 1"/>
    <property type="match status" value="1"/>
</dbReference>
<dbReference type="SUPFAM" id="SSF111331">
    <property type="entry name" value="NAD kinase/diacylglycerol kinase-like"/>
    <property type="match status" value="1"/>
</dbReference>
<dbReference type="PANTHER" id="PTHR12358:SF106">
    <property type="entry name" value="LIPID KINASE YEGS"/>
    <property type="match status" value="1"/>
</dbReference>
<dbReference type="InterPro" id="IPR045540">
    <property type="entry name" value="YegS/DAGK_C"/>
</dbReference>
<evidence type="ECO:0000256" key="6">
    <source>
        <dbReference type="ARBA" id="ARBA00022741"/>
    </source>
</evidence>
<feature type="domain" description="DAGKc" evidence="13">
    <location>
        <begin position="1"/>
        <end position="130"/>
    </location>
</feature>
<dbReference type="NCBIfam" id="TIGR00147">
    <property type="entry name" value="YegS/Rv2252/BmrU family lipid kinase"/>
    <property type="match status" value="1"/>
</dbReference>
<dbReference type="AlphaFoldDB" id="A0A174UP33"/>
<comment type="cofactor">
    <cofactor evidence="1">
        <name>Mg(2+)</name>
        <dbReference type="ChEBI" id="CHEBI:18420"/>
    </cofactor>
</comment>
<dbReference type="InterPro" id="IPR005218">
    <property type="entry name" value="Diacylglycerol/lipid_kinase"/>
</dbReference>
<protein>
    <submittedName>
        <fullName evidence="14 16">Diacylglycerol kinase</fullName>
        <ecNumber evidence="14">2.7.1.107</ecNumber>
    </submittedName>
</protein>
<evidence type="ECO:0000313" key="14">
    <source>
        <dbReference type="EMBL" id="CUQ21827.1"/>
    </source>
</evidence>
<keyword evidence="5" id="KW-0479">Metal-binding</keyword>
<reference evidence="18" key="2">
    <citation type="submission" date="2017-04" db="EMBL/GenBank/DDBJ databases">
        <title>Function of individual gut microbiota members based on whole genome sequencing of pure cultures obtained from chicken caecum.</title>
        <authorList>
            <person name="Medvecky M."/>
            <person name="Cejkova D."/>
            <person name="Polansky O."/>
            <person name="Karasova D."/>
            <person name="Kubasova T."/>
            <person name="Cizek A."/>
            <person name="Rychlik I."/>
        </authorList>
    </citation>
    <scope>NUCLEOTIDE SEQUENCE [LARGE SCALE GENOMIC DNA]</scope>
    <source>
        <strain evidence="18">An175</strain>
    </source>
</reference>
<keyword evidence="3" id="KW-0444">Lipid biosynthesis</keyword>
<evidence type="ECO:0000256" key="3">
    <source>
        <dbReference type="ARBA" id="ARBA00022516"/>
    </source>
</evidence>
<evidence type="ECO:0000313" key="15">
    <source>
        <dbReference type="EMBL" id="OUP67738.1"/>
    </source>
</evidence>
<evidence type="ECO:0000256" key="7">
    <source>
        <dbReference type="ARBA" id="ARBA00022777"/>
    </source>
</evidence>
<accession>A0A174UP33</accession>
<evidence type="ECO:0000259" key="13">
    <source>
        <dbReference type="PROSITE" id="PS50146"/>
    </source>
</evidence>
<dbReference type="EC" id="2.7.1.107" evidence="14"/>
<dbReference type="Pfam" id="PF00781">
    <property type="entry name" value="DAGK_cat"/>
    <property type="match status" value="1"/>
</dbReference>
<keyword evidence="9" id="KW-0460">Magnesium</keyword>
<evidence type="ECO:0000256" key="2">
    <source>
        <dbReference type="ARBA" id="ARBA00005983"/>
    </source>
</evidence>
<dbReference type="GO" id="GO:0005524">
    <property type="term" value="F:ATP binding"/>
    <property type="evidence" value="ECO:0007669"/>
    <property type="project" value="UniProtKB-KW"/>
</dbReference>
<dbReference type="GO" id="GO:0004143">
    <property type="term" value="F:ATP-dependent diacylglycerol kinase activity"/>
    <property type="evidence" value="ECO:0007669"/>
    <property type="project" value="UniProtKB-EC"/>
</dbReference>
<evidence type="ECO:0000256" key="12">
    <source>
        <dbReference type="ARBA" id="ARBA00023264"/>
    </source>
</evidence>
<evidence type="ECO:0000313" key="18">
    <source>
        <dbReference type="Proteomes" id="UP000196386"/>
    </source>
</evidence>
<evidence type="ECO:0000256" key="4">
    <source>
        <dbReference type="ARBA" id="ARBA00022679"/>
    </source>
</evidence>
<dbReference type="Proteomes" id="UP000095765">
    <property type="component" value="Unassembled WGS sequence"/>
</dbReference>
<keyword evidence="8" id="KW-0067">ATP-binding</keyword>
<evidence type="ECO:0000256" key="11">
    <source>
        <dbReference type="ARBA" id="ARBA00023209"/>
    </source>
</evidence>
<evidence type="ECO:0000313" key="19">
    <source>
        <dbReference type="Proteomes" id="UP000260828"/>
    </source>
</evidence>
<evidence type="ECO:0000256" key="1">
    <source>
        <dbReference type="ARBA" id="ARBA00001946"/>
    </source>
</evidence>
<reference evidence="15" key="3">
    <citation type="journal article" date="2018" name="BMC Genomics">
        <title>Whole genome sequencing and function prediction of 133 gut anaerobes isolated from chicken caecum in pure cultures.</title>
        <authorList>
            <person name="Medvecky M."/>
            <person name="Cejkova D."/>
            <person name="Polansky O."/>
            <person name="Karasova D."/>
            <person name="Kubasova T."/>
            <person name="Cizek A."/>
            <person name="Rychlik I."/>
        </authorList>
    </citation>
    <scope>NUCLEOTIDE SEQUENCE</scope>
    <source>
        <strain evidence="15">An175</strain>
    </source>
</reference>